<feature type="binding site" evidence="8">
    <location>
        <position position="43"/>
    </location>
    <ligand>
        <name>substrate</name>
    </ligand>
</feature>
<feature type="binding site" evidence="8">
    <location>
        <begin position="5"/>
        <end position="8"/>
    </location>
    <ligand>
        <name>ATP</name>
        <dbReference type="ChEBI" id="CHEBI:30616"/>
    </ligand>
</feature>
<evidence type="ECO:0000256" key="4">
    <source>
        <dbReference type="ARBA" id="ARBA00022741"/>
    </source>
</evidence>
<dbReference type="GO" id="GO:0005829">
    <property type="term" value="C:cytosol"/>
    <property type="evidence" value="ECO:0007669"/>
    <property type="project" value="TreeGrafter"/>
</dbReference>
<dbReference type="InterPro" id="IPR001341">
    <property type="entry name" value="Asp_kinase"/>
</dbReference>
<evidence type="ECO:0000256" key="9">
    <source>
        <dbReference type="RuleBase" id="RU003448"/>
    </source>
</evidence>
<dbReference type="InterPro" id="IPR001048">
    <property type="entry name" value="Asp/Glu/Uridylate_kinase"/>
</dbReference>
<gene>
    <name evidence="12" type="ORF">H9853_04335</name>
</gene>
<dbReference type="GO" id="GO:0005524">
    <property type="term" value="F:ATP binding"/>
    <property type="evidence" value="ECO:0007669"/>
    <property type="project" value="UniProtKB-KW"/>
</dbReference>
<proteinExistence type="inferred from homology"/>
<comment type="caution">
    <text evidence="12">The sequence shown here is derived from an EMBL/GenBank/DDBJ whole genome shotgun (WGS) entry which is preliminary data.</text>
</comment>
<dbReference type="InterPro" id="IPR036393">
    <property type="entry name" value="AceGlu_kinase-like_sf"/>
</dbReference>
<dbReference type="SUPFAM" id="SSF53633">
    <property type="entry name" value="Carbamate kinase-like"/>
    <property type="match status" value="1"/>
</dbReference>
<evidence type="ECO:0000256" key="3">
    <source>
        <dbReference type="ARBA" id="ARBA00022679"/>
    </source>
</evidence>
<dbReference type="NCBIfam" id="TIGR00657">
    <property type="entry name" value="asp_kinases"/>
    <property type="match status" value="1"/>
</dbReference>
<dbReference type="Pfam" id="PF00696">
    <property type="entry name" value="AA_kinase"/>
    <property type="match status" value="1"/>
</dbReference>
<evidence type="ECO:0000256" key="1">
    <source>
        <dbReference type="ARBA" id="ARBA00004766"/>
    </source>
</evidence>
<dbReference type="Gene3D" id="1.20.120.1320">
    <property type="entry name" value="Aspartokinase, catalytic domain"/>
    <property type="match status" value="1"/>
</dbReference>
<evidence type="ECO:0000256" key="6">
    <source>
        <dbReference type="ARBA" id="ARBA00022840"/>
    </source>
</evidence>
<reference evidence="12" key="1">
    <citation type="journal article" date="2021" name="PeerJ">
        <title>Extensive microbial diversity within the chicken gut microbiome revealed by metagenomics and culture.</title>
        <authorList>
            <person name="Gilroy R."/>
            <person name="Ravi A."/>
            <person name="Getino M."/>
            <person name="Pursley I."/>
            <person name="Horton D.L."/>
            <person name="Alikhan N.F."/>
            <person name="Baker D."/>
            <person name="Gharbi K."/>
            <person name="Hall N."/>
            <person name="Watson M."/>
            <person name="Adriaenssens E.M."/>
            <person name="Foster-Nyarko E."/>
            <person name="Jarju S."/>
            <person name="Secka A."/>
            <person name="Antonio M."/>
            <person name="Oren A."/>
            <person name="Chaudhuri R.R."/>
            <person name="La Ragione R."/>
            <person name="Hildebrand F."/>
            <person name="Pallen M.J."/>
        </authorList>
    </citation>
    <scope>NUCLEOTIDE SEQUENCE</scope>
    <source>
        <strain evidence="12">1719</strain>
    </source>
</reference>
<name>A0A9D1W7V0_9SPHI</name>
<evidence type="ECO:0000256" key="7">
    <source>
        <dbReference type="ARBA" id="ARBA00047872"/>
    </source>
</evidence>
<evidence type="ECO:0000256" key="10">
    <source>
        <dbReference type="RuleBase" id="RU004249"/>
    </source>
</evidence>
<keyword evidence="4 8" id="KW-0547">Nucleotide-binding</keyword>
<dbReference type="CDD" id="cd04243">
    <property type="entry name" value="AAK_AK-HSDH-like"/>
    <property type="match status" value="1"/>
</dbReference>
<dbReference type="InterPro" id="IPR005260">
    <property type="entry name" value="Asp_kin_monofn"/>
</dbReference>
<comment type="similarity">
    <text evidence="2 9">Belongs to the aspartokinase family.</text>
</comment>
<reference evidence="12" key="2">
    <citation type="submission" date="2021-04" db="EMBL/GenBank/DDBJ databases">
        <authorList>
            <person name="Gilroy R."/>
        </authorList>
    </citation>
    <scope>NUCLEOTIDE SEQUENCE</scope>
    <source>
        <strain evidence="12">1719</strain>
    </source>
</reference>
<dbReference type="EC" id="2.7.2.4" evidence="9"/>
<dbReference type="PANTHER" id="PTHR21499:SF59">
    <property type="entry name" value="ASPARTOKINASE"/>
    <property type="match status" value="1"/>
</dbReference>
<dbReference type="GO" id="GO:0009090">
    <property type="term" value="P:homoserine biosynthetic process"/>
    <property type="evidence" value="ECO:0007669"/>
    <property type="project" value="TreeGrafter"/>
</dbReference>
<accession>A0A9D1W7V0</accession>
<comment type="pathway">
    <text evidence="10">Amino-acid biosynthesis; L-threonine biosynthesis; L-threonine from L-aspartate: step 1/5.</text>
</comment>
<evidence type="ECO:0000256" key="2">
    <source>
        <dbReference type="ARBA" id="ARBA00010122"/>
    </source>
</evidence>
<protein>
    <recommendedName>
        <fullName evidence="9">Aspartokinase</fullName>
        <ecNumber evidence="9">2.7.2.4</ecNumber>
    </recommendedName>
</protein>
<dbReference type="GO" id="GO:0009089">
    <property type="term" value="P:lysine biosynthetic process via diaminopimelate"/>
    <property type="evidence" value="ECO:0007669"/>
    <property type="project" value="InterPro"/>
</dbReference>
<evidence type="ECO:0000259" key="11">
    <source>
        <dbReference type="Pfam" id="PF00696"/>
    </source>
</evidence>
<dbReference type="Gene3D" id="3.40.1160.10">
    <property type="entry name" value="Acetylglutamate kinase-like"/>
    <property type="match status" value="1"/>
</dbReference>
<dbReference type="EMBL" id="DXEZ01000121">
    <property type="protein sequence ID" value="HIX54230.1"/>
    <property type="molecule type" value="Genomic_DNA"/>
</dbReference>
<keyword evidence="6 8" id="KW-0067">ATP-binding</keyword>
<dbReference type="PANTHER" id="PTHR21499">
    <property type="entry name" value="ASPARTATE KINASE"/>
    <property type="match status" value="1"/>
</dbReference>
<comment type="pathway">
    <text evidence="1 10">Amino-acid biosynthesis; L-lysine biosynthesis via DAP pathway; (S)-tetrahydrodipicolinate from L-aspartate: step 1/4.</text>
</comment>
<dbReference type="AlphaFoldDB" id="A0A9D1W7V0"/>
<feature type="domain" description="Aspartate/glutamate/uridylate kinase" evidence="11">
    <location>
        <begin position="2"/>
        <end position="279"/>
    </location>
</feature>
<keyword evidence="3 9" id="KW-0808">Transferase</keyword>
<evidence type="ECO:0000313" key="13">
    <source>
        <dbReference type="Proteomes" id="UP000824156"/>
    </source>
</evidence>
<feature type="binding site" evidence="8">
    <location>
        <position position="120"/>
    </location>
    <ligand>
        <name>substrate</name>
    </ligand>
</feature>
<evidence type="ECO:0000256" key="8">
    <source>
        <dbReference type="PIRSR" id="PIRSR000726-1"/>
    </source>
</evidence>
<dbReference type="InterPro" id="IPR042199">
    <property type="entry name" value="AsparK_Bifunc_asparK/hSer_DH"/>
</dbReference>
<dbReference type="PIRSF" id="PIRSF000726">
    <property type="entry name" value="Asp_kin"/>
    <property type="match status" value="1"/>
</dbReference>
<evidence type="ECO:0000313" key="12">
    <source>
        <dbReference type="EMBL" id="HIX54230.1"/>
    </source>
</evidence>
<organism evidence="12 13">
    <name type="scientific">Candidatus Sphingobacterium stercoripullorum</name>
    <dbReference type="NCBI Taxonomy" id="2838759"/>
    <lineage>
        <taxon>Bacteria</taxon>
        <taxon>Pseudomonadati</taxon>
        <taxon>Bacteroidota</taxon>
        <taxon>Sphingobacteriia</taxon>
        <taxon>Sphingobacteriales</taxon>
        <taxon>Sphingobacteriaceae</taxon>
        <taxon>Sphingobacterium</taxon>
    </lineage>
</organism>
<comment type="catalytic activity">
    <reaction evidence="7 9">
        <text>L-aspartate + ATP = 4-phospho-L-aspartate + ADP</text>
        <dbReference type="Rhea" id="RHEA:23776"/>
        <dbReference type="ChEBI" id="CHEBI:29991"/>
        <dbReference type="ChEBI" id="CHEBI:30616"/>
        <dbReference type="ChEBI" id="CHEBI:57535"/>
        <dbReference type="ChEBI" id="CHEBI:456216"/>
        <dbReference type="EC" id="2.7.2.4"/>
    </reaction>
</comment>
<keyword evidence="10" id="KW-0028">Amino-acid biosynthesis</keyword>
<dbReference type="Proteomes" id="UP000824156">
    <property type="component" value="Unassembled WGS sequence"/>
</dbReference>
<evidence type="ECO:0000256" key="5">
    <source>
        <dbReference type="ARBA" id="ARBA00022777"/>
    </source>
</evidence>
<comment type="pathway">
    <text evidence="10">Amino-acid biosynthesis; L-methionine biosynthesis via de novo pathway; L-homoserine from L-aspartate: step 1/3.</text>
</comment>
<keyword evidence="5 9" id="KW-0418">Kinase</keyword>
<sequence length="422" mass="48134">MQVFKFGGASVKDAQSIQKVAEIIKSHQNEKTLVVVSAMGKTTDLLVSIVKNFYNGKGDPLNELSSIKQGFEEVLSSLFPAGHAIFDDVFNSFIEAEWILEDPLADSYDYLYDQIVCIGELISSRILAAYLNLNGIKAQWIDARDFIITDDTHREANVDWEATEQRIKEQIPSLVEQYTLVTQGFIASTTENHTTTLGRDGSDYSAAIFAACQDAAQVTIWKDVPGVLNADPKWFNDTELIEELSYRDAIELTYYGANVIHPKTIKPLQNKQIPLYVKSFLEPQEKGTVIRATKLKLPVPSFIFKVNQILLHIQPKDFSFILEDNLSHIFRLCYEHRTKINMMHNTAINFAISLDDTGENVCNLIETLEKRYCIHTVSDLELITIRYYNQETIDRVLVDKEIIKELKDSYTCQMLVQKKREL</sequence>
<dbReference type="GO" id="GO:0004072">
    <property type="term" value="F:aspartate kinase activity"/>
    <property type="evidence" value="ECO:0007669"/>
    <property type="project" value="UniProtKB-EC"/>
</dbReference>